<dbReference type="PROSITE" id="PS50112">
    <property type="entry name" value="PAS"/>
    <property type="match status" value="2"/>
</dbReference>
<dbReference type="PANTHER" id="PTHR44757">
    <property type="entry name" value="DIGUANYLATE CYCLASE DGCP"/>
    <property type="match status" value="1"/>
</dbReference>
<feature type="domain" description="PAS" evidence="7">
    <location>
        <begin position="366"/>
        <end position="439"/>
    </location>
</feature>
<dbReference type="PROSITE" id="PS50887">
    <property type="entry name" value="GGDEF"/>
    <property type="match status" value="1"/>
</dbReference>
<dbReference type="CDD" id="cd01949">
    <property type="entry name" value="GGDEF"/>
    <property type="match status" value="1"/>
</dbReference>
<proteinExistence type="predicted"/>
<dbReference type="SUPFAM" id="SSF55785">
    <property type="entry name" value="PYP-like sensor domain (PAS domain)"/>
    <property type="match status" value="2"/>
</dbReference>
<dbReference type="EMBL" id="JAQQLE010000001">
    <property type="protein sequence ID" value="MDC7712519.1"/>
    <property type="molecule type" value="Genomic_DNA"/>
</dbReference>
<dbReference type="EC" id="2.7.7.65" evidence="10"/>
<comment type="caution">
    <text evidence="10">The sequence shown here is derived from an EMBL/GenBank/DDBJ whole genome shotgun (WGS) entry which is preliminary data.</text>
</comment>
<dbReference type="Pfam" id="PF08448">
    <property type="entry name" value="PAS_4"/>
    <property type="match status" value="1"/>
</dbReference>
<dbReference type="InterPro" id="IPR033479">
    <property type="entry name" value="dCache_1"/>
</dbReference>
<dbReference type="SUPFAM" id="SSF55073">
    <property type="entry name" value="Nucleotide cyclase"/>
    <property type="match status" value="1"/>
</dbReference>
<feature type="domain" description="PAC" evidence="8">
    <location>
        <begin position="442"/>
        <end position="493"/>
    </location>
</feature>
<evidence type="ECO:0000256" key="2">
    <source>
        <dbReference type="ARBA" id="ARBA00022475"/>
    </source>
</evidence>
<keyword evidence="2" id="KW-1003">Cell membrane</keyword>
<evidence type="ECO:0000256" key="5">
    <source>
        <dbReference type="ARBA" id="ARBA00023136"/>
    </source>
</evidence>
<keyword evidence="4 6" id="KW-1133">Transmembrane helix</keyword>
<dbReference type="Proteomes" id="UP001222030">
    <property type="component" value="Unassembled WGS sequence"/>
</dbReference>
<dbReference type="CDD" id="cd12914">
    <property type="entry name" value="PDC1_DGC_like"/>
    <property type="match status" value="1"/>
</dbReference>
<dbReference type="Gene3D" id="3.30.450.20">
    <property type="entry name" value="PAS domain"/>
    <property type="match status" value="3"/>
</dbReference>
<feature type="domain" description="PAS" evidence="7">
    <location>
        <begin position="494"/>
        <end position="552"/>
    </location>
</feature>
<dbReference type="InterPro" id="IPR000160">
    <property type="entry name" value="GGDEF_dom"/>
</dbReference>
<dbReference type="InterPro" id="IPR013656">
    <property type="entry name" value="PAS_4"/>
</dbReference>
<evidence type="ECO:0000259" key="9">
    <source>
        <dbReference type="PROSITE" id="PS50887"/>
    </source>
</evidence>
<evidence type="ECO:0000256" key="3">
    <source>
        <dbReference type="ARBA" id="ARBA00022692"/>
    </source>
</evidence>
<dbReference type="InterPro" id="IPR035965">
    <property type="entry name" value="PAS-like_dom_sf"/>
</dbReference>
<dbReference type="InterPro" id="IPR029787">
    <property type="entry name" value="Nucleotide_cyclase"/>
</dbReference>
<dbReference type="RefSeq" id="WP_272770266.1">
    <property type="nucleotide sequence ID" value="NZ_JAQQLE010000001.1"/>
</dbReference>
<feature type="transmembrane region" description="Helical" evidence="6">
    <location>
        <begin position="290"/>
        <end position="310"/>
    </location>
</feature>
<evidence type="ECO:0000313" key="10">
    <source>
        <dbReference type="EMBL" id="MDC7712519.1"/>
    </source>
</evidence>
<dbReference type="PROSITE" id="PS50113">
    <property type="entry name" value="PAC"/>
    <property type="match status" value="1"/>
</dbReference>
<dbReference type="CDD" id="cd18774">
    <property type="entry name" value="PDC2_HK_sensor"/>
    <property type="match status" value="1"/>
</dbReference>
<dbReference type="InterPro" id="IPR043128">
    <property type="entry name" value="Rev_trsase/Diguanyl_cyclase"/>
</dbReference>
<dbReference type="SMART" id="SM00267">
    <property type="entry name" value="GGDEF"/>
    <property type="match status" value="1"/>
</dbReference>
<dbReference type="CDD" id="cd00130">
    <property type="entry name" value="PAS"/>
    <property type="match status" value="2"/>
</dbReference>
<dbReference type="Pfam" id="PF13426">
    <property type="entry name" value="PAS_9"/>
    <property type="match status" value="1"/>
</dbReference>
<dbReference type="GO" id="GO:0052621">
    <property type="term" value="F:diguanylate cyclase activity"/>
    <property type="evidence" value="ECO:0007669"/>
    <property type="project" value="UniProtKB-EC"/>
</dbReference>
<dbReference type="SMART" id="SM00091">
    <property type="entry name" value="PAS"/>
    <property type="match status" value="2"/>
</dbReference>
<evidence type="ECO:0000259" key="7">
    <source>
        <dbReference type="PROSITE" id="PS50112"/>
    </source>
</evidence>
<dbReference type="InterPro" id="IPR000014">
    <property type="entry name" value="PAS"/>
</dbReference>
<evidence type="ECO:0000256" key="1">
    <source>
        <dbReference type="ARBA" id="ARBA00004651"/>
    </source>
</evidence>
<keyword evidence="10" id="KW-0548">Nucleotidyltransferase</keyword>
<organism evidence="10 11">
    <name type="scientific">Vogesella margarita</name>
    <dbReference type="NCBI Taxonomy" id="2984199"/>
    <lineage>
        <taxon>Bacteria</taxon>
        <taxon>Pseudomonadati</taxon>
        <taxon>Pseudomonadota</taxon>
        <taxon>Betaproteobacteria</taxon>
        <taxon>Neisseriales</taxon>
        <taxon>Chromobacteriaceae</taxon>
        <taxon>Vogesella</taxon>
    </lineage>
</organism>
<dbReference type="NCBIfam" id="TIGR00229">
    <property type="entry name" value="sensory_box"/>
    <property type="match status" value="1"/>
</dbReference>
<keyword evidence="5 6" id="KW-0472">Membrane</keyword>
<dbReference type="Pfam" id="PF02743">
    <property type="entry name" value="dCache_1"/>
    <property type="match status" value="1"/>
</dbReference>
<keyword evidence="3 6" id="KW-0812">Transmembrane</keyword>
<dbReference type="Gene3D" id="3.30.70.270">
    <property type="match status" value="1"/>
</dbReference>
<comment type="subcellular location">
    <subcellularLocation>
        <location evidence="1">Cell membrane</location>
        <topology evidence="1">Multi-pass membrane protein</topology>
    </subcellularLocation>
</comment>
<keyword evidence="10" id="KW-0808">Transferase</keyword>
<protein>
    <submittedName>
        <fullName evidence="10">Diguanylate cyclase</fullName>
        <ecNumber evidence="10">2.7.7.65</ecNumber>
    </submittedName>
</protein>
<gene>
    <name evidence="10" type="ORF">PQU96_00025</name>
</gene>
<evidence type="ECO:0000256" key="6">
    <source>
        <dbReference type="SAM" id="Phobius"/>
    </source>
</evidence>
<dbReference type="InterPro" id="IPR000700">
    <property type="entry name" value="PAS-assoc_C"/>
</dbReference>
<name>A0ABT5ILQ4_9NEIS</name>
<dbReference type="InterPro" id="IPR052155">
    <property type="entry name" value="Biofilm_reg_signaling"/>
</dbReference>
<evidence type="ECO:0000256" key="4">
    <source>
        <dbReference type="ARBA" id="ARBA00022989"/>
    </source>
</evidence>
<reference evidence="10 11" key="1">
    <citation type="submission" date="2023-01" db="EMBL/GenBank/DDBJ databases">
        <title>Novel species of the genus Vogesella isolated from rivers.</title>
        <authorList>
            <person name="Lu H."/>
        </authorList>
    </citation>
    <scope>NUCLEOTIDE SEQUENCE [LARGE SCALE GENOMIC DNA]</scope>
    <source>
        <strain evidence="10 11">LYT5W</strain>
    </source>
</reference>
<dbReference type="Pfam" id="PF00990">
    <property type="entry name" value="GGDEF"/>
    <property type="match status" value="1"/>
</dbReference>
<evidence type="ECO:0000313" key="11">
    <source>
        <dbReference type="Proteomes" id="UP001222030"/>
    </source>
</evidence>
<keyword evidence="11" id="KW-1185">Reference proteome</keyword>
<evidence type="ECO:0000259" key="8">
    <source>
        <dbReference type="PROSITE" id="PS50113"/>
    </source>
</evidence>
<feature type="domain" description="GGDEF" evidence="9">
    <location>
        <begin position="652"/>
        <end position="785"/>
    </location>
</feature>
<dbReference type="NCBIfam" id="TIGR00254">
    <property type="entry name" value="GGDEF"/>
    <property type="match status" value="1"/>
</dbReference>
<accession>A0ABT5ILQ4</accession>
<dbReference type="PANTHER" id="PTHR44757:SF2">
    <property type="entry name" value="BIOFILM ARCHITECTURE MAINTENANCE PROTEIN MBAA"/>
    <property type="match status" value="1"/>
</dbReference>
<sequence>MFECMPLSTLRHRLLVLGGLFLLLLLLLFGAGAYLESRSALREVQAHNLETLATRLAADVDDRVRTRQVLLEQAAASLQLAPPQLERQGAALVARFRDLKGMFNNVLLYDRNGKLIADYPGLSGRLGADVSTQDYFRSTRDTLRPQVSEPVRLGGEPNRAVIVFTAPVFSAEGQLAGVLGGSLDLDAPEFFGELKNIAIGQGGFLTIHTLRSRLAILHADAGSVMQAPVSVDPLLQRAFKGIQGPAGVGVSRGVPALLVYQRLRNVPWLLGVEQPLHEAMQPARLLGRNYLLLGLGVLLLLLPLAWWGMYRLLRPLPRLQAQLARWRHEPYAAVPVLGCREMQDIAHEVAAAVRRRADCERQLAARDALFDTLSEESPMGVLVVDAQARLQSLNPASMRLAGLPAAEIGNWIGRHWLDEIHPDSLPQVAGQWQQLLATGSGFELLCRLQHRNGCQAMVELRFSELAGSGGERRFLGLISDVSAREEARGKLQAERERSMLLLGSISDVVVLTNRMDEIEYVNPPALALFGVPASDVLGRLLGVFLNLVCPESGQAVALRDIERDAAGKPLALDLLSRDMRVQPVLLTLSVLTGNSPLQGCKVVTLRPDSERQHRELLQRRAASHDGLTGLRNRRGFLAALGEVLDDNRVHYQPHVLAIIDLDHFKAVNDSAGHEGGDLLLQDVARIMQRQVRSNDIVARLGGDEFAILLCHCELEVAERTLRELLQAIDAHIVYLGERVFRISASIGVTMILPQDERAQPVLSRADDGCYQAKQRGRNCLVLHAGAL</sequence>